<dbReference type="SUPFAM" id="SSF48726">
    <property type="entry name" value="Immunoglobulin"/>
    <property type="match status" value="2"/>
</dbReference>
<dbReference type="FunFam" id="2.60.40.10:FF:000129">
    <property type="entry name" value="CLUMA_CG018772, isoform A"/>
    <property type="match status" value="1"/>
</dbReference>
<sequence length="635" mass="72708">MNLVDGAQRDTGKQPPNDLNKLAANAEINKGQIDLESTNKVGPFFDKAASKNVTALLGKTVYLTCRVKNLGNKTMLFQVSWLRHRDTHLLTVGRYTYTSDQRFRAIHHPHSEDWILQIKYPQHRDSGIYECQISTTPHMSHFIHLNVIEPSTEIIGAPDLYIESGSTINLTCVVNNSPEPPAFIFWNHNNAIISYDSPRGGVSVITEKGETTTSFLLIQSARPQDSGQYQCNPSNAKSKSVTVHVLNGVSHSVSRGVPSANAARGHSTSSTHVTKSHPPLIYLIICTTNVASSYHNFCSTTTTAITSATGQLNVIFIVIMAMTTKTLSVLLLLKYFVFYIHFVPFLLSVLIVISIIILLFIIVNNNYIISTKNVKSKTTSATSTIKTHTVTSQIVSTQQNFIIPFQLFTLTYNRKLFYYYSTKFIYSCSYKLKKRKVEQKNNNNCDKTPSNYSEKMHDYCTIEKIINYNISDNDNYYNKKLKQNEKSIIITIKNSVEKGNHIQIILLIKNNAKYIYIESSENNYYQYFYSANTNIYIHKNYNPEYKQQYRLLFLTHDSNGYNYYYYYYFNKHQLISNFPFVIIRWTSSDLWVSLKNLYSLIINILSLTQQSIIMKSITLITKITNINDIKTEMEV</sequence>
<gene>
    <name evidence="3" type="primary">CSON011151</name>
</gene>
<feature type="domain" description="Ig-like" evidence="2">
    <location>
        <begin position="43"/>
        <end position="134"/>
    </location>
</feature>
<dbReference type="SMART" id="SM00408">
    <property type="entry name" value="IGc2"/>
    <property type="match status" value="2"/>
</dbReference>
<dbReference type="GO" id="GO:0032589">
    <property type="term" value="C:neuron projection membrane"/>
    <property type="evidence" value="ECO:0007669"/>
    <property type="project" value="TreeGrafter"/>
</dbReference>
<dbReference type="Pfam" id="PF07686">
    <property type="entry name" value="V-set"/>
    <property type="match status" value="1"/>
</dbReference>
<dbReference type="InterPro" id="IPR003599">
    <property type="entry name" value="Ig_sub"/>
</dbReference>
<keyword evidence="1" id="KW-0472">Membrane</keyword>
<dbReference type="InterPro" id="IPR036179">
    <property type="entry name" value="Ig-like_dom_sf"/>
</dbReference>
<evidence type="ECO:0000313" key="4">
    <source>
        <dbReference type="EMBL" id="SSX24642.1"/>
    </source>
</evidence>
<protein>
    <submittedName>
        <fullName evidence="3">CSON011151 protein</fullName>
    </submittedName>
</protein>
<evidence type="ECO:0000259" key="2">
    <source>
        <dbReference type="PROSITE" id="PS50835"/>
    </source>
</evidence>
<feature type="transmembrane region" description="Helical" evidence="1">
    <location>
        <begin position="345"/>
        <end position="363"/>
    </location>
</feature>
<dbReference type="CDD" id="cd00096">
    <property type="entry name" value="Ig"/>
    <property type="match status" value="1"/>
</dbReference>
<dbReference type="SMART" id="SM00409">
    <property type="entry name" value="IG"/>
    <property type="match status" value="2"/>
</dbReference>
<dbReference type="FunFam" id="2.60.40.10:FF:000533">
    <property type="entry name" value="Uncharacterized protein, isoform A"/>
    <property type="match status" value="1"/>
</dbReference>
<dbReference type="GO" id="GO:0050808">
    <property type="term" value="P:synapse organization"/>
    <property type="evidence" value="ECO:0007669"/>
    <property type="project" value="TreeGrafter"/>
</dbReference>
<feature type="domain" description="Ig-like" evidence="2">
    <location>
        <begin position="150"/>
        <end position="242"/>
    </location>
</feature>
<dbReference type="InterPro" id="IPR007110">
    <property type="entry name" value="Ig-like_dom"/>
</dbReference>
<dbReference type="InterPro" id="IPR013783">
    <property type="entry name" value="Ig-like_fold"/>
</dbReference>
<feature type="transmembrane region" description="Helical" evidence="1">
    <location>
        <begin position="312"/>
        <end position="333"/>
    </location>
</feature>
<dbReference type="EMBL" id="UFQT01000476">
    <property type="protein sequence ID" value="SSX24642.1"/>
    <property type="molecule type" value="Genomic_DNA"/>
</dbReference>
<evidence type="ECO:0000313" key="3">
    <source>
        <dbReference type="EMBL" id="SSX04277.1"/>
    </source>
</evidence>
<dbReference type="VEuPathDB" id="VectorBase:CSON011151"/>
<evidence type="ECO:0000256" key="1">
    <source>
        <dbReference type="SAM" id="Phobius"/>
    </source>
</evidence>
<name>A0A336KIM7_CULSO</name>
<dbReference type="AlphaFoldDB" id="A0A336KIM7"/>
<keyword evidence="1" id="KW-1133">Transmembrane helix</keyword>
<dbReference type="InterPro" id="IPR013106">
    <property type="entry name" value="Ig_V-set"/>
</dbReference>
<keyword evidence="1" id="KW-0812">Transmembrane</keyword>
<dbReference type="PROSITE" id="PS50835">
    <property type="entry name" value="IG_LIKE"/>
    <property type="match status" value="2"/>
</dbReference>
<dbReference type="PANTHER" id="PTHR23279:SF36">
    <property type="entry name" value="DEFECTIVE PROBOSCIS EXTENSION RESPONSE 9, ISOFORM A"/>
    <property type="match status" value="1"/>
</dbReference>
<reference evidence="4" key="2">
    <citation type="submission" date="2018-07" db="EMBL/GenBank/DDBJ databases">
        <authorList>
            <person name="Quirk P.G."/>
            <person name="Krulwich T.A."/>
        </authorList>
    </citation>
    <scope>NUCLEOTIDE SEQUENCE</scope>
</reference>
<reference evidence="3" key="1">
    <citation type="submission" date="2018-04" db="EMBL/GenBank/DDBJ databases">
        <authorList>
            <person name="Go L.Y."/>
            <person name="Mitchell J.A."/>
        </authorList>
    </citation>
    <scope>NUCLEOTIDE SEQUENCE</scope>
    <source>
        <tissue evidence="3">Whole organism</tissue>
    </source>
</reference>
<dbReference type="PANTHER" id="PTHR23279">
    <property type="entry name" value="DEFECTIVE PROBOSCIS EXTENSION RESPONSE DPR -RELATED"/>
    <property type="match status" value="1"/>
</dbReference>
<dbReference type="Pfam" id="PF13927">
    <property type="entry name" value="Ig_3"/>
    <property type="match status" value="1"/>
</dbReference>
<dbReference type="InterPro" id="IPR037448">
    <property type="entry name" value="Zig-8"/>
</dbReference>
<proteinExistence type="predicted"/>
<accession>A0A336KIM7</accession>
<dbReference type="EMBL" id="UFQS01000476">
    <property type="protein sequence ID" value="SSX04277.1"/>
    <property type="molecule type" value="Genomic_DNA"/>
</dbReference>
<dbReference type="Gene3D" id="2.60.40.10">
    <property type="entry name" value="Immunoglobulins"/>
    <property type="match status" value="2"/>
</dbReference>
<dbReference type="InterPro" id="IPR003598">
    <property type="entry name" value="Ig_sub2"/>
</dbReference>
<organism evidence="3">
    <name type="scientific">Culicoides sonorensis</name>
    <name type="common">Biting midge</name>
    <dbReference type="NCBI Taxonomy" id="179676"/>
    <lineage>
        <taxon>Eukaryota</taxon>
        <taxon>Metazoa</taxon>
        <taxon>Ecdysozoa</taxon>
        <taxon>Arthropoda</taxon>
        <taxon>Hexapoda</taxon>
        <taxon>Insecta</taxon>
        <taxon>Pterygota</taxon>
        <taxon>Neoptera</taxon>
        <taxon>Endopterygota</taxon>
        <taxon>Diptera</taxon>
        <taxon>Nematocera</taxon>
        <taxon>Chironomoidea</taxon>
        <taxon>Ceratopogonidae</taxon>
        <taxon>Ceratopogoninae</taxon>
        <taxon>Culicoides</taxon>
        <taxon>Monoculicoides</taxon>
    </lineage>
</organism>